<dbReference type="PROSITE" id="PS50943">
    <property type="entry name" value="HTH_CROC1"/>
    <property type="match status" value="1"/>
</dbReference>
<dbReference type="InterPro" id="IPR001387">
    <property type="entry name" value="Cro/C1-type_HTH"/>
</dbReference>
<organism evidence="2 3">
    <name type="scientific">Martelella mangrovi</name>
    <dbReference type="NCBI Taxonomy" id="1397477"/>
    <lineage>
        <taxon>Bacteria</taxon>
        <taxon>Pseudomonadati</taxon>
        <taxon>Pseudomonadota</taxon>
        <taxon>Alphaproteobacteria</taxon>
        <taxon>Hyphomicrobiales</taxon>
        <taxon>Aurantimonadaceae</taxon>
        <taxon>Martelella</taxon>
    </lineage>
</organism>
<name>A0ABV2IBR1_9HYPH</name>
<accession>A0ABV2IBR1</accession>
<dbReference type="EMBL" id="JBEPLY010000007">
    <property type="protein sequence ID" value="MET3600357.1"/>
    <property type="molecule type" value="Genomic_DNA"/>
</dbReference>
<sequence>MYTRSFHKRLKEAADEIGGLNRLSAEIGVSRRTVGGWVSGETEPKVSACIAISDLTGVSVEWLLRGKGQKFEHEGDKRVSKINKPVQWLIDEETFVLLSMRLLGLVEHEIDSSTRIVLEEIFRGYGFLAENCDLGDRDEVELHIRIVEHRLKKRLRNGL</sequence>
<protein>
    <submittedName>
        <fullName evidence="2">Transcriptional regulator with XRE-family HTH domain</fullName>
    </submittedName>
</protein>
<dbReference type="InterPro" id="IPR010982">
    <property type="entry name" value="Lambda_DNA-bd_dom_sf"/>
</dbReference>
<dbReference type="SUPFAM" id="SSF47413">
    <property type="entry name" value="lambda repressor-like DNA-binding domains"/>
    <property type="match status" value="1"/>
</dbReference>
<dbReference type="RefSeq" id="WP_354434305.1">
    <property type="nucleotide sequence ID" value="NZ_JBEPLY010000007.1"/>
</dbReference>
<feature type="domain" description="HTH cro/C1-type" evidence="1">
    <location>
        <begin position="23"/>
        <end position="63"/>
    </location>
</feature>
<evidence type="ECO:0000313" key="3">
    <source>
        <dbReference type="Proteomes" id="UP001549164"/>
    </source>
</evidence>
<evidence type="ECO:0000313" key="2">
    <source>
        <dbReference type="EMBL" id="MET3600357.1"/>
    </source>
</evidence>
<keyword evidence="3" id="KW-1185">Reference proteome</keyword>
<dbReference type="Proteomes" id="UP001549164">
    <property type="component" value="Unassembled WGS sequence"/>
</dbReference>
<evidence type="ECO:0000259" key="1">
    <source>
        <dbReference type="PROSITE" id="PS50943"/>
    </source>
</evidence>
<dbReference type="SMART" id="SM00530">
    <property type="entry name" value="HTH_XRE"/>
    <property type="match status" value="1"/>
</dbReference>
<gene>
    <name evidence="2" type="ORF">ABID12_002306</name>
</gene>
<reference evidence="2 3" key="1">
    <citation type="submission" date="2024-06" db="EMBL/GenBank/DDBJ databases">
        <title>Genomic Encyclopedia of Type Strains, Phase IV (KMG-IV): sequencing the most valuable type-strain genomes for metagenomic binning, comparative biology and taxonomic classification.</title>
        <authorList>
            <person name="Goeker M."/>
        </authorList>
    </citation>
    <scope>NUCLEOTIDE SEQUENCE [LARGE SCALE GENOMIC DNA]</scope>
    <source>
        <strain evidence="2 3">DSM 28102</strain>
    </source>
</reference>
<dbReference type="Pfam" id="PF01381">
    <property type="entry name" value="HTH_3"/>
    <property type="match status" value="1"/>
</dbReference>
<comment type="caution">
    <text evidence="2">The sequence shown here is derived from an EMBL/GenBank/DDBJ whole genome shotgun (WGS) entry which is preliminary data.</text>
</comment>
<proteinExistence type="predicted"/>
<dbReference type="Gene3D" id="1.10.260.40">
    <property type="entry name" value="lambda repressor-like DNA-binding domains"/>
    <property type="match status" value="1"/>
</dbReference>
<dbReference type="CDD" id="cd00093">
    <property type="entry name" value="HTH_XRE"/>
    <property type="match status" value="1"/>
</dbReference>